<protein>
    <submittedName>
        <fullName evidence="1">Acyl-CoA thioester hydrolase</fullName>
    </submittedName>
</protein>
<dbReference type="PANTHER" id="PTHR31793:SF24">
    <property type="entry name" value="LONG-CHAIN ACYL-COA THIOESTERASE FADM"/>
    <property type="match status" value="1"/>
</dbReference>
<dbReference type="SUPFAM" id="SSF54637">
    <property type="entry name" value="Thioesterase/thiol ester dehydrase-isomerase"/>
    <property type="match status" value="1"/>
</dbReference>
<dbReference type="GO" id="GO:0047617">
    <property type="term" value="F:fatty acyl-CoA hydrolase activity"/>
    <property type="evidence" value="ECO:0007669"/>
    <property type="project" value="TreeGrafter"/>
</dbReference>
<name>A0A3N2DD46_9MICO</name>
<evidence type="ECO:0000313" key="1">
    <source>
        <dbReference type="EMBL" id="ROR97710.1"/>
    </source>
</evidence>
<sequence>MRLRIPIIVRWGDLDAYGHVNNAAAFTLLEEARIKAFWANPADPDPWPTAVLGMGPGADTQTLVARQEIEYRRPVPFLRDGIVVETWIGRLGGSSIELCYAVHAWRAGIDRIGPALDEEPYTVAATTLVMVTTATGAPTRLSREQRAAWEPFVEQPLAFRHRR</sequence>
<dbReference type="PANTHER" id="PTHR31793">
    <property type="entry name" value="4-HYDROXYBENZOYL-COA THIOESTERASE FAMILY MEMBER"/>
    <property type="match status" value="1"/>
</dbReference>
<dbReference type="AlphaFoldDB" id="A0A3N2DD46"/>
<evidence type="ECO:0000313" key="2">
    <source>
        <dbReference type="Proteomes" id="UP000275356"/>
    </source>
</evidence>
<dbReference type="InterPro" id="IPR029069">
    <property type="entry name" value="HotDog_dom_sf"/>
</dbReference>
<dbReference type="Proteomes" id="UP000275356">
    <property type="component" value="Unassembled WGS sequence"/>
</dbReference>
<keyword evidence="2" id="KW-1185">Reference proteome</keyword>
<dbReference type="InterPro" id="IPR050563">
    <property type="entry name" value="4-hydroxybenzoyl-CoA_TE"/>
</dbReference>
<dbReference type="RefSeq" id="WP_123739714.1">
    <property type="nucleotide sequence ID" value="NZ_RKHQ01000001.1"/>
</dbReference>
<comment type="caution">
    <text evidence="1">The sequence shown here is derived from an EMBL/GenBank/DDBJ whole genome shotgun (WGS) entry which is preliminary data.</text>
</comment>
<dbReference type="Pfam" id="PF13279">
    <property type="entry name" value="4HBT_2"/>
    <property type="match status" value="1"/>
</dbReference>
<organism evidence="1 2">
    <name type="scientific">Salana multivorans</name>
    <dbReference type="NCBI Taxonomy" id="120377"/>
    <lineage>
        <taxon>Bacteria</taxon>
        <taxon>Bacillati</taxon>
        <taxon>Actinomycetota</taxon>
        <taxon>Actinomycetes</taxon>
        <taxon>Micrococcales</taxon>
        <taxon>Beutenbergiaceae</taxon>
        <taxon>Salana</taxon>
    </lineage>
</organism>
<dbReference type="CDD" id="cd00586">
    <property type="entry name" value="4HBT"/>
    <property type="match status" value="1"/>
</dbReference>
<keyword evidence="1" id="KW-0378">Hydrolase</keyword>
<gene>
    <name evidence="1" type="ORF">EDD28_2316</name>
</gene>
<dbReference type="Gene3D" id="3.10.129.10">
    <property type="entry name" value="Hotdog Thioesterase"/>
    <property type="match status" value="1"/>
</dbReference>
<proteinExistence type="predicted"/>
<dbReference type="OrthoDB" id="9799036at2"/>
<dbReference type="EMBL" id="RKHQ01000001">
    <property type="protein sequence ID" value="ROR97710.1"/>
    <property type="molecule type" value="Genomic_DNA"/>
</dbReference>
<reference evidence="1 2" key="1">
    <citation type="submission" date="2018-11" db="EMBL/GenBank/DDBJ databases">
        <title>Sequencing the genomes of 1000 actinobacteria strains.</title>
        <authorList>
            <person name="Klenk H.-P."/>
        </authorList>
    </citation>
    <scope>NUCLEOTIDE SEQUENCE [LARGE SCALE GENOMIC DNA]</scope>
    <source>
        <strain evidence="1 2">DSM 13521</strain>
    </source>
</reference>
<accession>A0A3N2DD46</accession>